<dbReference type="EMBL" id="JAAGWK010000020">
    <property type="protein sequence ID" value="NEL55073.1"/>
    <property type="molecule type" value="Genomic_DNA"/>
</dbReference>
<protein>
    <submittedName>
        <fullName evidence="3">VanZ family protein</fullName>
    </submittedName>
</protein>
<feature type="transmembrane region" description="Helical" evidence="1">
    <location>
        <begin position="113"/>
        <end position="130"/>
    </location>
</feature>
<organism evidence="3 4">
    <name type="scientific">Goekera deserti</name>
    <dbReference type="NCBI Taxonomy" id="2497753"/>
    <lineage>
        <taxon>Bacteria</taxon>
        <taxon>Bacillati</taxon>
        <taxon>Actinomycetota</taxon>
        <taxon>Actinomycetes</taxon>
        <taxon>Geodermatophilales</taxon>
        <taxon>Geodermatophilaceae</taxon>
        <taxon>Goekera</taxon>
    </lineage>
</organism>
<dbReference type="InterPro" id="IPR006976">
    <property type="entry name" value="VanZ-like"/>
</dbReference>
<evidence type="ECO:0000259" key="2">
    <source>
        <dbReference type="Pfam" id="PF04892"/>
    </source>
</evidence>
<name>A0A7K3WHT3_9ACTN</name>
<dbReference type="RefSeq" id="WP_152729377.1">
    <property type="nucleotide sequence ID" value="NZ_JAABOZ010000003.1"/>
</dbReference>
<keyword evidence="1" id="KW-0812">Transmembrane</keyword>
<dbReference type="Proteomes" id="UP000470470">
    <property type="component" value="Unassembled WGS sequence"/>
</dbReference>
<proteinExistence type="predicted"/>
<evidence type="ECO:0000256" key="1">
    <source>
        <dbReference type="SAM" id="Phobius"/>
    </source>
</evidence>
<sequence>MGVRTGRVLLGICLLAAGAGTLVPAVGPGVVGWASDAATRVQQLTGLTSTTASRLVEPGLNVVLFLPLGLLISAAFPRLRGWWVWALCTAGSLGVEIAQVVGVPGRDASLRDVATNSLGAALGVLMIRVLQARAARRERALGGVTGGR</sequence>
<evidence type="ECO:0000313" key="4">
    <source>
        <dbReference type="Proteomes" id="UP000470470"/>
    </source>
</evidence>
<reference evidence="3 4" key="1">
    <citation type="submission" date="2020-02" db="EMBL/GenBank/DDBJ databases">
        <title>The whole genome sequence of CPCC 205119.</title>
        <authorList>
            <person name="Jiang Z."/>
        </authorList>
    </citation>
    <scope>NUCLEOTIDE SEQUENCE [LARGE SCALE GENOMIC DNA]</scope>
    <source>
        <strain evidence="3 4">CPCC 205119</strain>
    </source>
</reference>
<keyword evidence="4" id="KW-1185">Reference proteome</keyword>
<keyword evidence="1" id="KW-0472">Membrane</keyword>
<feature type="domain" description="VanZ-like" evidence="2">
    <location>
        <begin position="54"/>
        <end position="130"/>
    </location>
</feature>
<feature type="transmembrane region" description="Helical" evidence="1">
    <location>
        <begin position="83"/>
        <end position="101"/>
    </location>
</feature>
<gene>
    <name evidence="3" type="ORF">G1H19_13825</name>
</gene>
<keyword evidence="1" id="KW-1133">Transmembrane helix</keyword>
<evidence type="ECO:0000313" key="3">
    <source>
        <dbReference type="EMBL" id="NEL55073.1"/>
    </source>
</evidence>
<dbReference type="AlphaFoldDB" id="A0A7K3WHT3"/>
<dbReference type="Pfam" id="PF04892">
    <property type="entry name" value="VanZ"/>
    <property type="match status" value="1"/>
</dbReference>
<feature type="transmembrane region" description="Helical" evidence="1">
    <location>
        <begin position="58"/>
        <end position="76"/>
    </location>
</feature>
<accession>A0A7K3WHT3</accession>
<comment type="caution">
    <text evidence="3">The sequence shown here is derived from an EMBL/GenBank/DDBJ whole genome shotgun (WGS) entry which is preliminary data.</text>
</comment>